<sequence length="176" mass="20092">MPARGHHTAPTFKPSEPRTLGRYFEDLEYLFGNLTNAPSEAEKKKHAIRYVPIDTADMWDQLPSYADAAITYADWRDEVKKMYPTEDKDRKFTMQDLDRLVGERSRLGISTAADVGEFYRELFKIIRFLISKKRMSESEASACSFDLSLLSNVATSSHAYSCLTLVTIPKTIGPRR</sequence>
<dbReference type="Proteomes" id="UP000092993">
    <property type="component" value="Unassembled WGS sequence"/>
</dbReference>
<proteinExistence type="predicted"/>
<dbReference type="EMBL" id="LUGG01000009">
    <property type="protein sequence ID" value="OBZ72130.1"/>
    <property type="molecule type" value="Genomic_DNA"/>
</dbReference>
<dbReference type="STRING" id="5627.A0A1C7M5D3"/>
<evidence type="ECO:0000313" key="2">
    <source>
        <dbReference type="Proteomes" id="UP000092993"/>
    </source>
</evidence>
<dbReference type="AlphaFoldDB" id="A0A1C7M5D3"/>
<evidence type="ECO:0008006" key="3">
    <source>
        <dbReference type="Google" id="ProtNLM"/>
    </source>
</evidence>
<gene>
    <name evidence="1" type="ORF">A0H81_07568</name>
</gene>
<accession>A0A1C7M5D3</accession>
<reference evidence="1 2" key="1">
    <citation type="submission" date="2016-03" db="EMBL/GenBank/DDBJ databases">
        <title>Whole genome sequencing of Grifola frondosa 9006-11.</title>
        <authorList>
            <person name="Min B."/>
            <person name="Park H."/>
            <person name="Kim J.-G."/>
            <person name="Cho H."/>
            <person name="Oh Y.-L."/>
            <person name="Kong W.-S."/>
            <person name="Choi I.-G."/>
        </authorList>
    </citation>
    <scope>NUCLEOTIDE SEQUENCE [LARGE SCALE GENOMIC DNA]</scope>
    <source>
        <strain evidence="1 2">9006-11</strain>
    </source>
</reference>
<organism evidence="1 2">
    <name type="scientific">Grifola frondosa</name>
    <name type="common">Maitake</name>
    <name type="synonym">Polyporus frondosus</name>
    <dbReference type="NCBI Taxonomy" id="5627"/>
    <lineage>
        <taxon>Eukaryota</taxon>
        <taxon>Fungi</taxon>
        <taxon>Dikarya</taxon>
        <taxon>Basidiomycota</taxon>
        <taxon>Agaricomycotina</taxon>
        <taxon>Agaricomycetes</taxon>
        <taxon>Polyporales</taxon>
        <taxon>Grifolaceae</taxon>
        <taxon>Grifola</taxon>
    </lineage>
</organism>
<name>A0A1C7M5D3_GRIFR</name>
<keyword evidence="2" id="KW-1185">Reference proteome</keyword>
<protein>
    <recommendedName>
        <fullName evidence="3">Retrotransposon gag domain-containing protein</fullName>
    </recommendedName>
</protein>
<comment type="caution">
    <text evidence="1">The sequence shown here is derived from an EMBL/GenBank/DDBJ whole genome shotgun (WGS) entry which is preliminary data.</text>
</comment>
<evidence type="ECO:0000313" key="1">
    <source>
        <dbReference type="EMBL" id="OBZ72130.1"/>
    </source>
</evidence>
<dbReference type="OrthoDB" id="3260031at2759"/>
<dbReference type="OMA" id="DTIAWTI"/>